<dbReference type="EMBL" id="BK067785">
    <property type="protein sequence ID" value="DBA51848.1"/>
    <property type="molecule type" value="Genomic_DNA"/>
</dbReference>
<evidence type="ECO:0000313" key="1">
    <source>
        <dbReference type="EMBL" id="DBA51848.1"/>
    </source>
</evidence>
<accession>A0AAT9J787</accession>
<name>A0AAT9J787_9VIRU</name>
<reference evidence="1" key="2">
    <citation type="submission" date="2024-03" db="EMBL/GenBank/DDBJ databases">
        <authorList>
            <person name="Ni Y."/>
            <person name="Xu T."/>
            <person name="Yan S."/>
            <person name="Chen L."/>
            <person name="Wang Y."/>
        </authorList>
    </citation>
    <scope>NUCLEOTIDE SEQUENCE</scope>
    <source>
        <strain evidence="1">NMJ1</strain>
    </source>
</reference>
<protein>
    <submittedName>
        <fullName evidence="1">ORF45</fullName>
    </submittedName>
</protein>
<proteinExistence type="predicted"/>
<sequence>MNQKDEIKFLKKKIGEKYFGGKCYLCGTQWSRKGMTVHHIWYIKNDVTYDQFPKGLKGSIQYYTQLTPLIRANSKRFRYLCNTCHQTLERFLRFGDKKFNALAKERKMTLKKR</sequence>
<organism evidence="1">
    <name type="scientific">Nitrosopumilaceae spindle-shaped virus</name>
    <dbReference type="NCBI Taxonomy" id="3065433"/>
    <lineage>
        <taxon>Viruses</taxon>
    </lineage>
</organism>
<reference evidence="1" key="1">
    <citation type="journal article" date="2024" name="Environ. Microbiol. Rep.">
        <title>Hiding in plain sight: The discovery of complete genomes of 11 hypothetical spindle-shaped viruses that putatively infect mesophilic ammonia-oxidizing archaea.</title>
        <authorList>
            <person name="Ni Y."/>
            <person name="Xu T."/>
            <person name="Yan S."/>
            <person name="Chen L."/>
            <person name="Wang Y."/>
        </authorList>
    </citation>
    <scope>NUCLEOTIDE SEQUENCE</scope>
    <source>
        <strain evidence="1">NMJ1</strain>
    </source>
</reference>